<evidence type="ECO:0000256" key="4">
    <source>
        <dbReference type="SAM" id="Phobius"/>
    </source>
</evidence>
<name>J9EW53_WUCBA</name>
<dbReference type="InterPro" id="IPR020845">
    <property type="entry name" value="AMP-binding_CS"/>
</dbReference>
<evidence type="ECO:0000256" key="2">
    <source>
        <dbReference type="ARBA" id="ARBA00022832"/>
    </source>
</evidence>
<evidence type="ECO:0000256" key="1">
    <source>
        <dbReference type="ARBA" id="ARBA00022598"/>
    </source>
</evidence>
<dbReference type="GO" id="GO:0005524">
    <property type="term" value="F:ATP binding"/>
    <property type="evidence" value="ECO:0007669"/>
    <property type="project" value="UniProtKB-KW"/>
</dbReference>
<keyword evidence="4" id="KW-0472">Membrane</keyword>
<dbReference type="PANTHER" id="PTHR43272">
    <property type="entry name" value="LONG-CHAIN-FATTY-ACID--COA LIGASE"/>
    <property type="match status" value="1"/>
</dbReference>
<keyword evidence="4" id="KW-0812">Transmembrane</keyword>
<dbReference type="InterPro" id="IPR000873">
    <property type="entry name" value="AMP-dep_synth/lig_dom"/>
</dbReference>
<proteinExistence type="predicted"/>
<dbReference type="EC" id="6.2.1.3" evidence="3"/>
<feature type="domain" description="AMP-dependent synthetase/ligase" evidence="5">
    <location>
        <begin position="152"/>
        <end position="315"/>
    </location>
</feature>
<reference evidence="7" key="1">
    <citation type="submission" date="2012-08" db="EMBL/GenBank/DDBJ databases">
        <title>The Genome Sequence of Wuchereria bancrofti.</title>
        <authorList>
            <person name="Nutman T.B."/>
            <person name="Fink D.L."/>
            <person name="Russ C."/>
            <person name="Young S."/>
            <person name="Zeng Q."/>
            <person name="Koehrsen M."/>
            <person name="Alvarado L."/>
            <person name="Berlin A."/>
            <person name="Chapman S.B."/>
            <person name="Chen Z."/>
            <person name="Freedman E."/>
            <person name="Gellesch M."/>
            <person name="Goldberg J."/>
            <person name="Griggs A."/>
            <person name="Gujja S."/>
            <person name="Heilman E.R."/>
            <person name="Heiman D."/>
            <person name="Hepburn T."/>
            <person name="Howarth C."/>
            <person name="Jen D."/>
            <person name="Larson L."/>
            <person name="Lewis B."/>
            <person name="Mehta T."/>
            <person name="Park D."/>
            <person name="Pearson M."/>
            <person name="Roberts A."/>
            <person name="Saif S."/>
            <person name="Shea T."/>
            <person name="Shenoy N."/>
            <person name="Sisk P."/>
            <person name="Stolte C."/>
            <person name="Sykes S."/>
            <person name="Walk T."/>
            <person name="White J."/>
            <person name="Yandava C."/>
            <person name="Haas B."/>
            <person name="Henn M.R."/>
            <person name="Nusbaum C."/>
            <person name="Birren B."/>
        </authorList>
    </citation>
    <scope>NUCLEOTIDE SEQUENCE [LARGE SCALE GENOMIC DNA]</scope>
    <source>
        <strain evidence="7">NA</strain>
    </source>
</reference>
<gene>
    <name evidence="6" type="ORF">WUBG_02256</name>
</gene>
<evidence type="ECO:0000256" key="3">
    <source>
        <dbReference type="ARBA" id="ARBA00026121"/>
    </source>
</evidence>
<evidence type="ECO:0000313" key="7">
    <source>
        <dbReference type="Proteomes" id="UP000004810"/>
    </source>
</evidence>
<dbReference type="PROSITE" id="PS00455">
    <property type="entry name" value="AMP_BINDING"/>
    <property type="match status" value="1"/>
</dbReference>
<dbReference type="GO" id="GO:0005811">
    <property type="term" value="C:lipid droplet"/>
    <property type="evidence" value="ECO:0007669"/>
    <property type="project" value="TreeGrafter"/>
</dbReference>
<dbReference type="PANTHER" id="PTHR43272:SF108">
    <property type="entry name" value="AMP-BINDING DOMAIN-CONTAINING PROTEIN"/>
    <property type="match status" value="1"/>
</dbReference>
<comment type="caution">
    <text evidence="6">The sequence shown here is derived from an EMBL/GenBank/DDBJ whole genome shotgun (WGS) entry which is preliminary data.</text>
</comment>
<organism evidence="6 7">
    <name type="scientific">Wuchereria bancrofti</name>
    <dbReference type="NCBI Taxonomy" id="6293"/>
    <lineage>
        <taxon>Eukaryota</taxon>
        <taxon>Metazoa</taxon>
        <taxon>Ecdysozoa</taxon>
        <taxon>Nematoda</taxon>
        <taxon>Chromadorea</taxon>
        <taxon>Rhabditida</taxon>
        <taxon>Spirurina</taxon>
        <taxon>Spiruromorpha</taxon>
        <taxon>Filarioidea</taxon>
        <taxon>Onchocercidae</taxon>
        <taxon>Wuchereria</taxon>
    </lineage>
</organism>
<dbReference type="EMBL" id="ADBV01000588">
    <property type="protein sequence ID" value="EJW86831.1"/>
    <property type="molecule type" value="Genomic_DNA"/>
</dbReference>
<dbReference type="Gene3D" id="3.40.50.12780">
    <property type="entry name" value="N-terminal domain of ligase-like"/>
    <property type="match status" value="1"/>
</dbReference>
<dbReference type="Pfam" id="PF00501">
    <property type="entry name" value="AMP-binding"/>
    <property type="match status" value="1"/>
</dbReference>
<dbReference type="GO" id="GO:0035336">
    <property type="term" value="P:long-chain fatty-acyl-CoA metabolic process"/>
    <property type="evidence" value="ECO:0007669"/>
    <property type="project" value="TreeGrafter"/>
</dbReference>
<keyword evidence="2" id="KW-0276">Fatty acid metabolism</keyword>
<keyword evidence="2" id="KW-0443">Lipid metabolism</keyword>
<accession>J9EW53</accession>
<dbReference type="GO" id="GO:0005783">
    <property type="term" value="C:endoplasmic reticulum"/>
    <property type="evidence" value="ECO:0007669"/>
    <property type="project" value="TreeGrafter"/>
</dbReference>
<dbReference type="GO" id="GO:0030182">
    <property type="term" value="P:neuron differentiation"/>
    <property type="evidence" value="ECO:0007669"/>
    <property type="project" value="TreeGrafter"/>
</dbReference>
<dbReference type="AlphaFoldDB" id="J9EW53"/>
<dbReference type="GO" id="GO:0005886">
    <property type="term" value="C:plasma membrane"/>
    <property type="evidence" value="ECO:0007669"/>
    <property type="project" value="TreeGrafter"/>
</dbReference>
<dbReference type="GO" id="GO:0004467">
    <property type="term" value="F:long-chain fatty acid-CoA ligase activity"/>
    <property type="evidence" value="ECO:0007669"/>
    <property type="project" value="UniProtKB-EC"/>
</dbReference>
<keyword evidence="1" id="KW-0436">Ligase</keyword>
<protein>
    <recommendedName>
        <fullName evidence="3">long-chain-fatty-acid--CoA ligase</fullName>
        <ecNumber evidence="3">6.2.1.3</ecNumber>
    </recommendedName>
</protein>
<dbReference type="InterPro" id="IPR042099">
    <property type="entry name" value="ANL_N_sf"/>
</dbReference>
<keyword evidence="4" id="KW-1133">Transmembrane helix</keyword>
<sequence>MATFKESVPLWIRLIILILRIWLYVYDCLSNVFYELFSPPIARLERSERIKARATKNAGSPWCNVDGPVREDFPGKDTVDKLFTHVAKLYGDRAALGTRELLEVYEEEQSDGRVFEKWVMGKYKWESYTEIHDKIGRIASGLKNIVRNDCRAIIQAMSETEATLLVTSAELLTKIARVRKKIPKLRWLVYFRPLQPAKKIGDMDTIKEQFENVISLDELNRYENKAPEVSPAKRDDTAMIMYTSGSTGTAKGVIITHYNMVSSVAGLGAGIGIIRDTDTYIGYLPLAHILEVTAELTCLIRGCRIGYSSPSTLQDRGAKIKPGTHGDCWALKANTYGNSTG</sequence>
<feature type="transmembrane region" description="Helical" evidence="4">
    <location>
        <begin position="7"/>
        <end position="26"/>
    </location>
</feature>
<evidence type="ECO:0000313" key="6">
    <source>
        <dbReference type="EMBL" id="EJW86831.1"/>
    </source>
</evidence>
<dbReference type="Proteomes" id="UP000004810">
    <property type="component" value="Unassembled WGS sequence"/>
</dbReference>
<dbReference type="SUPFAM" id="SSF56801">
    <property type="entry name" value="Acetyl-CoA synthetase-like"/>
    <property type="match status" value="1"/>
</dbReference>
<evidence type="ECO:0000259" key="5">
    <source>
        <dbReference type="Pfam" id="PF00501"/>
    </source>
</evidence>